<evidence type="ECO:0000256" key="5">
    <source>
        <dbReference type="ARBA" id="ARBA00023136"/>
    </source>
</evidence>
<proteinExistence type="predicted"/>
<comment type="subcellular location">
    <subcellularLocation>
        <location evidence="1">Cell membrane</location>
        <topology evidence="1">Multi-pass membrane protein</topology>
    </subcellularLocation>
</comment>
<reference evidence="8" key="1">
    <citation type="journal article" date="2019" name="Int. J. Syst. Evol. Microbiol.">
        <title>The Global Catalogue of Microorganisms (GCM) 10K type strain sequencing project: providing services to taxonomists for standard genome sequencing and annotation.</title>
        <authorList>
            <consortium name="The Broad Institute Genomics Platform"/>
            <consortium name="The Broad Institute Genome Sequencing Center for Infectious Disease"/>
            <person name="Wu L."/>
            <person name="Ma J."/>
        </authorList>
    </citation>
    <scope>NUCLEOTIDE SEQUENCE [LARGE SCALE GENOMIC DNA]</scope>
    <source>
        <strain evidence="8">CCUG 39402</strain>
    </source>
</reference>
<dbReference type="CDD" id="cd06581">
    <property type="entry name" value="TM_PBP1_LivM_like"/>
    <property type="match status" value="1"/>
</dbReference>
<dbReference type="PANTHER" id="PTHR30482">
    <property type="entry name" value="HIGH-AFFINITY BRANCHED-CHAIN AMINO ACID TRANSPORT SYSTEM PERMEASE"/>
    <property type="match status" value="1"/>
</dbReference>
<evidence type="ECO:0000256" key="4">
    <source>
        <dbReference type="ARBA" id="ARBA00022989"/>
    </source>
</evidence>
<evidence type="ECO:0000256" key="1">
    <source>
        <dbReference type="ARBA" id="ARBA00004651"/>
    </source>
</evidence>
<dbReference type="InterPro" id="IPR001851">
    <property type="entry name" value="ABC_transp_permease"/>
</dbReference>
<accession>A0ABW1U1B1</accession>
<dbReference type="EMBL" id="JBHSRS010000080">
    <property type="protein sequence ID" value="MFC6282847.1"/>
    <property type="molecule type" value="Genomic_DNA"/>
</dbReference>
<dbReference type="Pfam" id="PF02653">
    <property type="entry name" value="BPD_transp_2"/>
    <property type="match status" value="1"/>
</dbReference>
<comment type="caution">
    <text evidence="7">The sequence shown here is derived from an EMBL/GenBank/DDBJ whole genome shotgun (WGS) entry which is preliminary data.</text>
</comment>
<evidence type="ECO:0000313" key="8">
    <source>
        <dbReference type="Proteomes" id="UP001596270"/>
    </source>
</evidence>
<feature type="transmembrane region" description="Helical" evidence="6">
    <location>
        <begin position="244"/>
        <end position="270"/>
    </location>
</feature>
<sequence length="326" mass="34237">MKELGGIFLFIAVAAGIPLATDSGVTLNFMMMALYAALLAQAWNILGGFGGQFSFGHALFFGTGAYIQAMAQLHGGLNAWLALALAVAGAAGVGLMVGALSFRYGLKGSYFALVTLAFAEVFRILALSVPFTGAGVGLMLPLRESFSNMQFGSRKGYVYLILGFVAVALLTTWWLKHSRFGAYLQAVRDNEDSARAVGVSPFRVKLGAIALSGALMGAGGAFYVQVFQYIDPGISFGPTTSVEALVAAIVGGIGTLWGPVLGALVLHVLADVTRNMFGQLPGINMVIYGVVLVLIVMFLPRGIAGLGATARSVWLRFRQKGGGRHD</sequence>
<feature type="transmembrane region" description="Helical" evidence="6">
    <location>
        <begin position="204"/>
        <end position="224"/>
    </location>
</feature>
<evidence type="ECO:0000256" key="6">
    <source>
        <dbReference type="SAM" id="Phobius"/>
    </source>
</evidence>
<feature type="transmembrane region" description="Helical" evidence="6">
    <location>
        <begin position="156"/>
        <end position="175"/>
    </location>
</feature>
<dbReference type="PANTHER" id="PTHR30482:SF10">
    <property type="entry name" value="HIGH-AFFINITY BRANCHED-CHAIN AMINO ACID TRANSPORT PROTEIN BRAE"/>
    <property type="match status" value="1"/>
</dbReference>
<gene>
    <name evidence="7" type="ORF">ACFQND_16620</name>
</gene>
<dbReference type="RefSeq" id="WP_371439321.1">
    <property type="nucleotide sequence ID" value="NZ_JBHSRS010000080.1"/>
</dbReference>
<name>A0ABW1U1B1_9BURK</name>
<dbReference type="Proteomes" id="UP001596270">
    <property type="component" value="Unassembled WGS sequence"/>
</dbReference>
<feature type="transmembrane region" description="Helical" evidence="6">
    <location>
        <begin position="26"/>
        <end position="46"/>
    </location>
</feature>
<feature type="transmembrane region" description="Helical" evidence="6">
    <location>
        <begin position="110"/>
        <end position="136"/>
    </location>
</feature>
<keyword evidence="5 6" id="KW-0472">Membrane</keyword>
<feature type="transmembrane region" description="Helical" evidence="6">
    <location>
        <begin position="77"/>
        <end position="98"/>
    </location>
</feature>
<feature type="transmembrane region" description="Helical" evidence="6">
    <location>
        <begin position="282"/>
        <end position="299"/>
    </location>
</feature>
<keyword evidence="3 6" id="KW-0812">Transmembrane</keyword>
<keyword evidence="4 6" id="KW-1133">Transmembrane helix</keyword>
<protein>
    <submittedName>
        <fullName evidence="7">Branched-chain amino acid ABC transporter permease</fullName>
    </submittedName>
</protein>
<dbReference type="InterPro" id="IPR043428">
    <property type="entry name" value="LivM-like"/>
</dbReference>
<evidence type="ECO:0000313" key="7">
    <source>
        <dbReference type="EMBL" id="MFC6282847.1"/>
    </source>
</evidence>
<keyword evidence="2" id="KW-1003">Cell membrane</keyword>
<evidence type="ECO:0000256" key="3">
    <source>
        <dbReference type="ARBA" id="ARBA00022692"/>
    </source>
</evidence>
<keyword evidence="8" id="KW-1185">Reference proteome</keyword>
<evidence type="ECO:0000256" key="2">
    <source>
        <dbReference type="ARBA" id="ARBA00022475"/>
    </source>
</evidence>
<organism evidence="7 8">
    <name type="scientific">Polaromonas aquatica</name>
    <dbReference type="NCBI Taxonomy" id="332657"/>
    <lineage>
        <taxon>Bacteria</taxon>
        <taxon>Pseudomonadati</taxon>
        <taxon>Pseudomonadota</taxon>
        <taxon>Betaproteobacteria</taxon>
        <taxon>Burkholderiales</taxon>
        <taxon>Comamonadaceae</taxon>
        <taxon>Polaromonas</taxon>
    </lineage>
</organism>